<feature type="region of interest" description="Disordered" evidence="10">
    <location>
        <begin position="246"/>
        <end position="274"/>
    </location>
</feature>
<evidence type="ECO:0000256" key="6">
    <source>
        <dbReference type="ARBA" id="ARBA00022840"/>
    </source>
</evidence>
<dbReference type="PANTHER" id="PTHR45927">
    <property type="entry name" value="LYSM-DOMAIN RECEPTOR-LIKE KINASE-RELATED"/>
    <property type="match status" value="1"/>
</dbReference>
<gene>
    <name evidence="16" type="primary">LOC107416059</name>
</gene>
<keyword evidence="3 11" id="KW-0812">Transmembrane</keyword>
<feature type="domain" description="LysM" evidence="14">
    <location>
        <begin position="195"/>
        <end position="239"/>
    </location>
</feature>
<feature type="compositionally biased region" description="Pro residues" evidence="10">
    <location>
        <begin position="253"/>
        <end position="265"/>
    </location>
</feature>
<dbReference type="PROSITE" id="PS50011">
    <property type="entry name" value="PROTEIN_KINASE_DOM"/>
    <property type="match status" value="1"/>
</dbReference>
<accession>A0A6P3ZLV0</accession>
<proteinExistence type="predicted"/>
<evidence type="ECO:0000256" key="5">
    <source>
        <dbReference type="ARBA" id="ARBA00022741"/>
    </source>
</evidence>
<dbReference type="Pfam" id="PF23472">
    <property type="entry name" value="LysM2_CERK1_LYK3_4_5"/>
    <property type="match status" value="1"/>
</dbReference>
<dbReference type="Pfam" id="PF23473">
    <property type="entry name" value="LysM3_LYK4_5"/>
    <property type="match status" value="1"/>
</dbReference>
<dbReference type="KEGG" id="zju:107416059"/>
<dbReference type="SUPFAM" id="SSF54106">
    <property type="entry name" value="LysM domain"/>
    <property type="match status" value="1"/>
</dbReference>
<dbReference type="Pfam" id="PF23446">
    <property type="entry name" value="LysM1_NFP_LYK"/>
    <property type="match status" value="1"/>
</dbReference>
<evidence type="ECO:0000256" key="3">
    <source>
        <dbReference type="ARBA" id="ARBA00022692"/>
    </source>
</evidence>
<protein>
    <submittedName>
        <fullName evidence="16">Protein LYK5</fullName>
    </submittedName>
</protein>
<dbReference type="InterPro" id="IPR036779">
    <property type="entry name" value="LysM_dom_sf"/>
</dbReference>
<keyword evidence="5" id="KW-0547">Nucleotide-binding</keyword>
<dbReference type="GO" id="GO:0005886">
    <property type="term" value="C:plasma membrane"/>
    <property type="evidence" value="ECO:0007669"/>
    <property type="project" value="UniProtKB-SubCell"/>
</dbReference>
<organism evidence="15 16">
    <name type="scientific">Ziziphus jujuba</name>
    <name type="common">Chinese jujube</name>
    <name type="synonym">Ziziphus sativa</name>
    <dbReference type="NCBI Taxonomy" id="326968"/>
    <lineage>
        <taxon>Eukaryota</taxon>
        <taxon>Viridiplantae</taxon>
        <taxon>Streptophyta</taxon>
        <taxon>Embryophyta</taxon>
        <taxon>Tracheophyta</taxon>
        <taxon>Spermatophyta</taxon>
        <taxon>Magnoliopsida</taxon>
        <taxon>eudicotyledons</taxon>
        <taxon>Gunneridae</taxon>
        <taxon>Pentapetalae</taxon>
        <taxon>rosids</taxon>
        <taxon>fabids</taxon>
        <taxon>Rosales</taxon>
        <taxon>Rhamnaceae</taxon>
        <taxon>Paliureae</taxon>
        <taxon>Ziziphus</taxon>
    </lineage>
</organism>
<evidence type="ECO:0000259" key="14">
    <source>
        <dbReference type="PROSITE" id="PS51782"/>
    </source>
</evidence>
<evidence type="ECO:0000256" key="10">
    <source>
        <dbReference type="SAM" id="MobiDB-lite"/>
    </source>
</evidence>
<dbReference type="InterPro" id="IPR056563">
    <property type="entry name" value="LysM3_LYK4_5"/>
</dbReference>
<dbReference type="InParanoid" id="A0A6P3ZLV0"/>
<dbReference type="InterPro" id="IPR018392">
    <property type="entry name" value="LysM"/>
</dbReference>
<keyword evidence="9" id="KW-1015">Disulfide bond</keyword>
<sequence>METTVRNRTVGWWWWWRLIAASALALMAVRVEGQQSYVDNHQLDCYNHFNSTDGNVCNGVDSTCPSYLTFRSQPPYNTPTSIGYLLNSQPSQIAEANNVSDVDTFPNNSLILIPINCSCSSSFYQHNASYVLKIQSETYFSLANNTYQGLTTCQALMSQNGYGDRNLLVGNQILVPLRCACPTLNQTRSAYNFLLTYLVTWKDDIPSIADRFRVDPQAIWNANRLSSSDIIFPFTPLLIPLHSQPSAAQLSSPAPPPLASAPPPQSHSSSSKSSNNKWVFVGVGIGSALLLLLLALSAFLFCTRRRHKPKQQHMQKPKAASPLPSPPPPKLLLLPQEEKEEEEEEDFRGTKSVSHGVRHAIESISVYNYSDLQMATDSFSETNKIRGSVYKGVFMGDAAAVKMMKGDVSSEINILKRINHSNIIRLSGFCVHGGNTYLVYEYAENGSVGDWLQPTKCHHLSWKHRVQIAHDVADALNYLHHFTNPPHIHKNLNTSNILLDGSFRAKVSNFGLARTLEVEDDKQEEDDGPNFQLTRHVVGTHGYMAPEYIENGVITPKLDVFAFGVVILELLSGREATTTRRGGEGQQELPLSESITEVLQGDNVRDKLKAFIDPSLKDEYPLDLAFSLAQLAKRCVDRHMNSRPAISEVYITLSKILSSSLDWDPSDELERSHGIGRSQPNA</sequence>
<dbReference type="AlphaFoldDB" id="A0A6P3ZLV0"/>
<dbReference type="GeneID" id="107416059"/>
<keyword evidence="8 11" id="KW-0472">Membrane</keyword>
<evidence type="ECO:0000256" key="12">
    <source>
        <dbReference type="SAM" id="SignalP"/>
    </source>
</evidence>
<dbReference type="Gene3D" id="1.10.510.10">
    <property type="entry name" value="Transferase(Phosphotransferase) domain 1"/>
    <property type="match status" value="1"/>
</dbReference>
<evidence type="ECO:0000259" key="13">
    <source>
        <dbReference type="PROSITE" id="PS50011"/>
    </source>
</evidence>
<dbReference type="PROSITE" id="PS51782">
    <property type="entry name" value="LYSM"/>
    <property type="match status" value="1"/>
</dbReference>
<keyword evidence="6" id="KW-0067">ATP-binding</keyword>
<evidence type="ECO:0000313" key="16">
    <source>
        <dbReference type="RefSeq" id="XP_015879993.1"/>
    </source>
</evidence>
<dbReference type="Gene3D" id="3.30.200.20">
    <property type="entry name" value="Phosphorylase Kinase, domain 1"/>
    <property type="match status" value="1"/>
</dbReference>
<dbReference type="GO" id="GO:0004672">
    <property type="term" value="F:protein kinase activity"/>
    <property type="evidence" value="ECO:0007669"/>
    <property type="project" value="InterPro"/>
</dbReference>
<dbReference type="PANTHER" id="PTHR45927:SF6">
    <property type="entry name" value="PROTEIN LYK5"/>
    <property type="match status" value="1"/>
</dbReference>
<reference evidence="16" key="1">
    <citation type="submission" date="2025-08" db="UniProtKB">
        <authorList>
            <consortium name="RefSeq"/>
        </authorList>
    </citation>
    <scope>IDENTIFICATION</scope>
    <source>
        <tissue evidence="16">Seedling</tissue>
    </source>
</reference>
<feature type="domain" description="Protein kinase" evidence="13">
    <location>
        <begin position="347"/>
        <end position="657"/>
    </location>
</feature>
<evidence type="ECO:0000256" key="4">
    <source>
        <dbReference type="ARBA" id="ARBA00022729"/>
    </source>
</evidence>
<dbReference type="InterPro" id="IPR011009">
    <property type="entry name" value="Kinase-like_dom_sf"/>
</dbReference>
<dbReference type="InterPro" id="IPR056562">
    <property type="entry name" value="LysM2_CERK1_LYK3_4_5"/>
</dbReference>
<dbReference type="Pfam" id="PF00069">
    <property type="entry name" value="Pkinase"/>
    <property type="match status" value="1"/>
</dbReference>
<dbReference type="InterPro" id="IPR052611">
    <property type="entry name" value="Plant_RLK_LysM"/>
</dbReference>
<feature type="region of interest" description="Disordered" evidence="10">
    <location>
        <begin position="663"/>
        <end position="682"/>
    </location>
</feature>
<evidence type="ECO:0000256" key="1">
    <source>
        <dbReference type="ARBA" id="ARBA00004162"/>
    </source>
</evidence>
<feature type="signal peptide" evidence="12">
    <location>
        <begin position="1"/>
        <end position="33"/>
    </location>
</feature>
<dbReference type="SUPFAM" id="SSF56112">
    <property type="entry name" value="Protein kinase-like (PK-like)"/>
    <property type="match status" value="1"/>
</dbReference>
<name>A0A6P3ZLV0_ZIZJJ</name>
<dbReference type="RefSeq" id="XP_015879993.1">
    <property type="nucleotide sequence ID" value="XM_016024507.4"/>
</dbReference>
<evidence type="ECO:0000256" key="11">
    <source>
        <dbReference type="SAM" id="Phobius"/>
    </source>
</evidence>
<comment type="subcellular location">
    <subcellularLocation>
        <location evidence="1">Cell membrane</location>
        <topology evidence="1">Single-pass membrane protein</topology>
    </subcellularLocation>
</comment>
<evidence type="ECO:0000256" key="2">
    <source>
        <dbReference type="ARBA" id="ARBA00022475"/>
    </source>
</evidence>
<dbReference type="InterPro" id="IPR000719">
    <property type="entry name" value="Prot_kinase_dom"/>
</dbReference>
<keyword evidence="15" id="KW-1185">Reference proteome</keyword>
<dbReference type="Proteomes" id="UP001652623">
    <property type="component" value="Chromosome 5"/>
</dbReference>
<feature type="region of interest" description="Disordered" evidence="10">
    <location>
        <begin position="308"/>
        <end position="332"/>
    </location>
</feature>
<dbReference type="FunCoup" id="A0A6P3ZLV0">
    <property type="interactions" value="251"/>
</dbReference>
<evidence type="ECO:0000256" key="9">
    <source>
        <dbReference type="ARBA" id="ARBA00023157"/>
    </source>
</evidence>
<dbReference type="InterPro" id="IPR056561">
    <property type="entry name" value="NFP_LYK_LysM1"/>
</dbReference>
<keyword evidence="2" id="KW-1003">Cell membrane</keyword>
<evidence type="ECO:0000256" key="8">
    <source>
        <dbReference type="ARBA" id="ARBA00023136"/>
    </source>
</evidence>
<dbReference type="Gene3D" id="3.10.350.10">
    <property type="entry name" value="LysM domain"/>
    <property type="match status" value="1"/>
</dbReference>
<feature type="chain" id="PRO_5028350471" evidence="12">
    <location>
        <begin position="34"/>
        <end position="682"/>
    </location>
</feature>
<evidence type="ECO:0000256" key="7">
    <source>
        <dbReference type="ARBA" id="ARBA00022989"/>
    </source>
</evidence>
<dbReference type="FunFam" id="1.10.510.10:FF:000468">
    <property type="entry name" value="PTI1-like tyrosine-protein kinase 3"/>
    <property type="match status" value="1"/>
</dbReference>
<dbReference type="GO" id="GO:0005524">
    <property type="term" value="F:ATP binding"/>
    <property type="evidence" value="ECO:0007669"/>
    <property type="project" value="UniProtKB-KW"/>
</dbReference>
<dbReference type="GO" id="GO:0051707">
    <property type="term" value="P:response to other organism"/>
    <property type="evidence" value="ECO:0007669"/>
    <property type="project" value="UniProtKB-ARBA"/>
</dbReference>
<keyword evidence="4 12" id="KW-0732">Signal</keyword>
<evidence type="ECO:0000313" key="15">
    <source>
        <dbReference type="Proteomes" id="UP001652623"/>
    </source>
</evidence>
<keyword evidence="7 11" id="KW-1133">Transmembrane helix</keyword>
<feature type="transmembrane region" description="Helical" evidence="11">
    <location>
        <begin position="278"/>
        <end position="302"/>
    </location>
</feature>